<keyword evidence="3" id="KW-1185">Reference proteome</keyword>
<feature type="transmembrane region" description="Helical" evidence="1">
    <location>
        <begin position="69"/>
        <end position="90"/>
    </location>
</feature>
<dbReference type="AlphaFoldDB" id="C5RC52"/>
<comment type="caution">
    <text evidence="2">The sequence shown here is derived from an EMBL/GenBank/DDBJ whole genome shotgun (WGS) entry which is preliminary data.</text>
</comment>
<proteinExistence type="predicted"/>
<evidence type="ECO:0000313" key="2">
    <source>
        <dbReference type="EMBL" id="EER74269.1"/>
    </source>
</evidence>
<keyword evidence="1" id="KW-0812">Transmembrane</keyword>
<dbReference type="Proteomes" id="UP000004528">
    <property type="component" value="Unassembled WGS sequence"/>
</dbReference>
<evidence type="ECO:0000313" key="3">
    <source>
        <dbReference type="Proteomes" id="UP000004528"/>
    </source>
</evidence>
<dbReference type="STRING" id="585506.HMPREF0877_1548"/>
<dbReference type="EMBL" id="ACKU01000030">
    <property type="protein sequence ID" value="EER74269.1"/>
    <property type="molecule type" value="Genomic_DNA"/>
</dbReference>
<feature type="transmembrane region" description="Helical" evidence="1">
    <location>
        <begin position="12"/>
        <end position="30"/>
    </location>
</feature>
<organism evidence="2 3">
    <name type="scientific">Weissella paramesenteroides ATCC 33313</name>
    <dbReference type="NCBI Taxonomy" id="585506"/>
    <lineage>
        <taxon>Bacteria</taxon>
        <taxon>Bacillati</taxon>
        <taxon>Bacillota</taxon>
        <taxon>Bacilli</taxon>
        <taxon>Lactobacillales</taxon>
        <taxon>Lactobacillaceae</taxon>
        <taxon>Weissella</taxon>
    </lineage>
</organism>
<dbReference type="eggNOG" id="ENOG502Z7PD">
    <property type="taxonomic scope" value="Bacteria"/>
</dbReference>
<sequence length="577" mass="64083">MVSILYEEKCMITSFLVLEITAIVTFLWAKKLRLSKLDWLAVGTVTVMNAIFVYWWMPVPTLSQLVIPVAIETTLISIWSVITGASSFLVERVTNGKRSFSVQGITFWPFIIPFVAIGISVSAGVSKALTVRPMYHSVQAEHHKEAPLTKDDQPIALSAQAAKNMMKKAFSQVPDSSMYELGDLSAQYIKGKSYYVAPVEFNGFVSWFMNRELPGYFIISATDINDTAHFVKNDMAYSETSWFSHSIARKIYMANPRYQQVGEPILEVDNHGKTYWVQTLLRVRWAGQLLFDNIHVAITSADSGQTKVYKTNELPKWVDVGVSPEAATLMNRTYGNPYAFNFRHKNQIKPTENGSESGVTPMFNVNGSLAYFDDFTTVRSNADSDKGYSLVDTRTGQLRFYTGKNVGIMDSEGAMKVAKQLHPQNKWHGSNPVIMNIDGTPTWVVSMMDNNERFREYAYIKGADQNVIGEGANASDALSSYRNVLAGSVQSAAASDQKVKIKKVSGKVSRVNTNATLNSKQVVVFKLTDDQTLYTLDPSQSQTALLMQVGDQVDLKVKSIKGAAVANVVSITNESLK</sequence>
<protein>
    <recommendedName>
        <fullName evidence="4">Nucleic acid-binding domain protein</fullName>
    </recommendedName>
</protein>
<evidence type="ECO:0008006" key="4">
    <source>
        <dbReference type="Google" id="ProtNLM"/>
    </source>
</evidence>
<evidence type="ECO:0000256" key="1">
    <source>
        <dbReference type="SAM" id="Phobius"/>
    </source>
</evidence>
<accession>C5RC52</accession>
<feature type="transmembrane region" description="Helical" evidence="1">
    <location>
        <begin position="102"/>
        <end position="125"/>
    </location>
</feature>
<name>C5RC52_WEIPA</name>
<dbReference type="HOGENOM" id="CLU_015927_1_0_9"/>
<keyword evidence="1" id="KW-0472">Membrane</keyword>
<feature type="transmembrane region" description="Helical" evidence="1">
    <location>
        <begin position="37"/>
        <end position="57"/>
    </location>
</feature>
<keyword evidence="1" id="KW-1133">Transmembrane helix</keyword>
<reference evidence="2 3" key="1">
    <citation type="submission" date="2009-04" db="EMBL/GenBank/DDBJ databases">
        <authorList>
            <person name="Qin X."/>
            <person name="Bachman B."/>
            <person name="Battles P."/>
            <person name="Bell A."/>
            <person name="Bess C."/>
            <person name="Bickham C."/>
            <person name="Chaboub L."/>
            <person name="Chen D."/>
            <person name="Coyle M."/>
            <person name="Deiros D.R."/>
            <person name="Dinh H."/>
            <person name="Forbes L."/>
            <person name="Fowler G."/>
            <person name="Francisco L."/>
            <person name="Fu Q."/>
            <person name="Gubbala S."/>
            <person name="Hale W."/>
            <person name="Han Y."/>
            <person name="Hemphill L."/>
            <person name="Highlander S.K."/>
            <person name="Hirani K."/>
            <person name="Hogues M."/>
            <person name="Jackson L."/>
            <person name="Jakkamsetti A."/>
            <person name="Javaid M."/>
            <person name="Jiang H."/>
            <person name="Korchina V."/>
            <person name="Kovar C."/>
            <person name="Lara F."/>
            <person name="Lee S."/>
            <person name="Mata R."/>
            <person name="Mathew T."/>
            <person name="Moen C."/>
            <person name="Morales K."/>
            <person name="Munidasa M."/>
            <person name="Nazareth L."/>
            <person name="Ngo R."/>
            <person name="Nguyen L."/>
            <person name="Okwuonu G."/>
            <person name="Ongeri F."/>
            <person name="Patil S."/>
            <person name="Petrosino J."/>
            <person name="Pham C."/>
            <person name="Pham P."/>
            <person name="Pu L.-L."/>
            <person name="Puazo M."/>
            <person name="Raj R."/>
            <person name="Reid J."/>
            <person name="Rouhana J."/>
            <person name="Saada N."/>
            <person name="Shang Y."/>
            <person name="Simmons D."/>
            <person name="Thornton R."/>
            <person name="Warren J."/>
            <person name="Weissenberger G."/>
            <person name="Zhang J."/>
            <person name="Zhang L."/>
            <person name="Zhou C."/>
            <person name="Zhu D."/>
            <person name="Muzny D."/>
            <person name="Worley K."/>
            <person name="Gibbs R."/>
        </authorList>
    </citation>
    <scope>NUCLEOTIDE SEQUENCE [LARGE SCALE GENOMIC DNA]</scope>
    <source>
        <strain evidence="2 3">ATCC 33313</strain>
    </source>
</reference>
<gene>
    <name evidence="2" type="ORF">HMPREF0877_1548</name>
</gene>